<organism evidence="2 3">
    <name type="scientific">Glossina pallidipes</name>
    <name type="common">Tsetse fly</name>
    <dbReference type="NCBI Taxonomy" id="7398"/>
    <lineage>
        <taxon>Eukaryota</taxon>
        <taxon>Metazoa</taxon>
        <taxon>Ecdysozoa</taxon>
        <taxon>Arthropoda</taxon>
        <taxon>Hexapoda</taxon>
        <taxon>Insecta</taxon>
        <taxon>Pterygota</taxon>
        <taxon>Neoptera</taxon>
        <taxon>Endopterygota</taxon>
        <taxon>Diptera</taxon>
        <taxon>Brachycera</taxon>
        <taxon>Muscomorpha</taxon>
        <taxon>Hippoboscoidea</taxon>
        <taxon>Glossinidae</taxon>
        <taxon>Glossina</taxon>
    </lineage>
</organism>
<proteinExistence type="predicted"/>
<reference evidence="3" key="1">
    <citation type="submission" date="2014-03" db="EMBL/GenBank/DDBJ databases">
        <authorList>
            <person name="Aksoy S."/>
            <person name="Warren W."/>
            <person name="Wilson R.K."/>
        </authorList>
    </citation>
    <scope>NUCLEOTIDE SEQUENCE [LARGE SCALE GENOMIC DNA]</scope>
    <source>
        <strain evidence="3">IAEA</strain>
    </source>
</reference>
<dbReference type="Proteomes" id="UP000092445">
    <property type="component" value="Unassembled WGS sequence"/>
</dbReference>
<dbReference type="AlphaFoldDB" id="A0A1A9ZIM3"/>
<evidence type="ECO:0000256" key="1">
    <source>
        <dbReference type="SAM" id="MobiDB-lite"/>
    </source>
</evidence>
<protein>
    <submittedName>
        <fullName evidence="2">Uncharacterized protein</fullName>
    </submittedName>
</protein>
<dbReference type="EnsemblMetazoa" id="GPAI015795-RA">
    <property type="protein sequence ID" value="GPAI015795-PA"/>
    <property type="gene ID" value="GPAI015795"/>
</dbReference>
<name>A0A1A9ZIM3_GLOPL</name>
<feature type="region of interest" description="Disordered" evidence="1">
    <location>
        <begin position="80"/>
        <end position="105"/>
    </location>
</feature>
<keyword evidence="3" id="KW-1185">Reference proteome</keyword>
<accession>A0A1A9ZIM3</accession>
<dbReference type="VEuPathDB" id="VectorBase:GPAI015795"/>
<reference evidence="2" key="2">
    <citation type="submission" date="2020-05" db="UniProtKB">
        <authorList>
            <consortium name="EnsemblMetazoa"/>
        </authorList>
    </citation>
    <scope>IDENTIFICATION</scope>
    <source>
        <strain evidence="2">IAEA</strain>
    </source>
</reference>
<sequence>MFFPLGLKLRPTFLNKSYAIICLVLTVEELMFKGRKSKEKELIDWLKVHFDCPSYKGQGYYLLHLDRTCQMALVQGRPRNIGTAEEEEEESVKTHSSRNSNPSYE</sequence>
<evidence type="ECO:0000313" key="2">
    <source>
        <dbReference type="EnsemblMetazoa" id="GPAI015795-PA"/>
    </source>
</evidence>
<evidence type="ECO:0000313" key="3">
    <source>
        <dbReference type="Proteomes" id="UP000092445"/>
    </source>
</evidence>